<dbReference type="OrthoDB" id="9927103at2759"/>
<accession>S9VZ22</accession>
<evidence type="ECO:0000313" key="2">
    <source>
        <dbReference type="Proteomes" id="UP000015464"/>
    </source>
</evidence>
<dbReference type="Proteomes" id="UP000015464">
    <property type="component" value="Unassembled WGS sequence"/>
</dbReference>
<dbReference type="STRING" id="653667.S9VZ22"/>
<gene>
    <name evidence="1" type="ORF">SPOG_02629</name>
</gene>
<name>S9VZ22_SCHCR</name>
<dbReference type="GeneID" id="25036952"/>
<proteinExistence type="predicted"/>
<evidence type="ECO:0000313" key="1">
    <source>
        <dbReference type="EMBL" id="EPY51459.1"/>
    </source>
</evidence>
<dbReference type="GO" id="GO:0070187">
    <property type="term" value="C:shelterin complex"/>
    <property type="evidence" value="ECO:0007669"/>
    <property type="project" value="EnsemblFungi"/>
</dbReference>
<organism evidence="1 2">
    <name type="scientific">Schizosaccharomyces cryophilus (strain OY26 / ATCC MYA-4695 / CBS 11777 / NBRC 106824 / NRRL Y48691)</name>
    <name type="common">Fission yeast</name>
    <dbReference type="NCBI Taxonomy" id="653667"/>
    <lineage>
        <taxon>Eukaryota</taxon>
        <taxon>Fungi</taxon>
        <taxon>Dikarya</taxon>
        <taxon>Ascomycota</taxon>
        <taxon>Taphrinomycotina</taxon>
        <taxon>Schizosaccharomycetes</taxon>
        <taxon>Schizosaccharomycetales</taxon>
        <taxon>Schizosaccharomycetaceae</taxon>
        <taxon>Schizosaccharomyces</taxon>
    </lineage>
</organism>
<keyword evidence="2" id="KW-1185">Reference proteome</keyword>
<sequence>MQHHSQVSATLKSLEAFFVSENHFQETKENAPIVQACLENLGTCESLNRVPIPLFMNIAFIDHCFALGVSTIPSMNDDSNLTLSQLILWDTHLISRSLQRLSYIENERTECFHLSTSSSNKDDERLAQEINLDAEAKKLYAVAKTGILRWMIFHLLEQRHVDLKSFSDFLDTWYADSSNEKKVLEKITTLDEKKRTQKILHFQSEMPWVRIHSILGRYLLCTKLELEIFHGYNFQQSKILNFF</sequence>
<dbReference type="GO" id="GO:0010833">
    <property type="term" value="P:telomere maintenance via telomere lengthening"/>
    <property type="evidence" value="ECO:0007669"/>
    <property type="project" value="EnsemblFungi"/>
</dbReference>
<dbReference type="GO" id="GO:0016233">
    <property type="term" value="P:telomere capping"/>
    <property type="evidence" value="ECO:0007669"/>
    <property type="project" value="EnsemblFungi"/>
</dbReference>
<protein>
    <submittedName>
        <fullName evidence="1">Pot1 associated protein Poz1</fullName>
    </submittedName>
</protein>
<dbReference type="EMBL" id="KE546991">
    <property type="protein sequence ID" value="EPY51459.1"/>
    <property type="molecule type" value="Genomic_DNA"/>
</dbReference>
<dbReference type="RefSeq" id="XP_013024025.1">
    <property type="nucleotide sequence ID" value="XM_013168571.1"/>
</dbReference>
<dbReference type="HOGENOM" id="CLU_1185616_0_0_1"/>
<dbReference type="AlphaFoldDB" id="S9VZ22"/>
<reference evidence="1 2" key="1">
    <citation type="journal article" date="2011" name="Science">
        <title>Comparative functional genomics of the fission yeasts.</title>
        <authorList>
            <person name="Rhind N."/>
            <person name="Chen Z."/>
            <person name="Yassour M."/>
            <person name="Thompson D.A."/>
            <person name="Haas B.J."/>
            <person name="Habib N."/>
            <person name="Wapinski I."/>
            <person name="Roy S."/>
            <person name="Lin M.F."/>
            <person name="Heiman D.I."/>
            <person name="Young S.K."/>
            <person name="Furuya K."/>
            <person name="Guo Y."/>
            <person name="Pidoux A."/>
            <person name="Chen H.M."/>
            <person name="Robbertse B."/>
            <person name="Goldberg J.M."/>
            <person name="Aoki K."/>
            <person name="Bayne E.H."/>
            <person name="Berlin A.M."/>
            <person name="Desjardins C.A."/>
            <person name="Dobbs E."/>
            <person name="Dukaj L."/>
            <person name="Fan L."/>
            <person name="FitzGerald M.G."/>
            <person name="French C."/>
            <person name="Gujja S."/>
            <person name="Hansen K."/>
            <person name="Keifenheim D."/>
            <person name="Levin J.Z."/>
            <person name="Mosher R.A."/>
            <person name="Mueller C.A."/>
            <person name="Pfiffner J."/>
            <person name="Priest M."/>
            <person name="Russ C."/>
            <person name="Smialowska A."/>
            <person name="Swoboda P."/>
            <person name="Sykes S.M."/>
            <person name="Vaughn M."/>
            <person name="Vengrova S."/>
            <person name="Yoder R."/>
            <person name="Zeng Q."/>
            <person name="Allshire R."/>
            <person name="Baulcombe D."/>
            <person name="Birren B.W."/>
            <person name="Brown W."/>
            <person name="Ekwall K."/>
            <person name="Kellis M."/>
            <person name="Leatherwood J."/>
            <person name="Levin H."/>
            <person name="Margalit H."/>
            <person name="Martienssen R."/>
            <person name="Nieduszynski C.A."/>
            <person name="Spatafora J.W."/>
            <person name="Friedman N."/>
            <person name="Dalgaard J.Z."/>
            <person name="Baumann P."/>
            <person name="Niki H."/>
            <person name="Regev A."/>
            <person name="Nusbaum C."/>
        </authorList>
    </citation>
    <scope>NUCLEOTIDE SEQUENCE [LARGE SCALE GENOMIC DNA]</scope>
    <source>
        <strain evidence="2">OY26 / ATCC MYA-4695 / CBS 11777 / NBRC 106824 / NRRL Y48691</strain>
    </source>
</reference>
<dbReference type="OMA" id="QACLENL"/>